<organism evidence="3 4">
    <name type="scientific">Rhizobium azibense</name>
    <dbReference type="NCBI Taxonomy" id="1136135"/>
    <lineage>
        <taxon>Bacteria</taxon>
        <taxon>Pseudomonadati</taxon>
        <taxon>Pseudomonadota</taxon>
        <taxon>Alphaproteobacteria</taxon>
        <taxon>Hyphomicrobiales</taxon>
        <taxon>Rhizobiaceae</taxon>
        <taxon>Rhizobium/Agrobacterium group</taxon>
        <taxon>Rhizobium</taxon>
    </lineage>
</organism>
<dbReference type="Proteomes" id="UP000295507">
    <property type="component" value="Unassembled WGS sequence"/>
</dbReference>
<dbReference type="EMBL" id="SMBK01000004">
    <property type="protein sequence ID" value="TCU38763.1"/>
    <property type="molecule type" value="Genomic_DNA"/>
</dbReference>
<feature type="domain" description="AAA+ ATPase" evidence="2">
    <location>
        <begin position="73"/>
        <end position="247"/>
    </location>
</feature>
<dbReference type="AlphaFoldDB" id="A0A4R3RRV4"/>
<feature type="region of interest" description="Disordered" evidence="1">
    <location>
        <begin position="1"/>
        <end position="40"/>
    </location>
</feature>
<evidence type="ECO:0000313" key="4">
    <source>
        <dbReference type="Proteomes" id="UP000295507"/>
    </source>
</evidence>
<dbReference type="SUPFAM" id="SSF52540">
    <property type="entry name" value="P-loop containing nucleoside triphosphate hydrolases"/>
    <property type="match status" value="1"/>
</dbReference>
<feature type="compositionally biased region" description="Basic and acidic residues" evidence="1">
    <location>
        <begin position="7"/>
        <end position="17"/>
    </location>
</feature>
<evidence type="ECO:0000259" key="2">
    <source>
        <dbReference type="SMART" id="SM00382"/>
    </source>
</evidence>
<evidence type="ECO:0000256" key="1">
    <source>
        <dbReference type="SAM" id="MobiDB-lite"/>
    </source>
</evidence>
<proteinExistence type="predicted"/>
<dbReference type="RefSeq" id="WP_132551368.1">
    <property type="nucleotide sequence ID" value="NZ_SMBK01000004.1"/>
</dbReference>
<name>A0A4R3RRV4_9HYPH</name>
<sequence length="419" mass="45423">MSPTVYDIERDAERVDDQQDSNRNYRPQPGRGNGGGETTARLSTGVRLMNFEEYRSNAKHSSVNFLVSGLMRLGTVIAIGGRPGSGKTALAVALGHALDKGEPFLDREVKRAAVAYVAVEDAGDVANRLEALEAEGLLLVQSDDGVPLAKPAYAKAIIAEVIRQARQRKPGRPVFVVLDTLRAALGGQSVLDDKTTSPALNALRELAETENAVIAVLNHTNRENPKATKGETLEAVAALEIILLPGEGDWQTLHVGKNRSGPGNRQIGRLRLTSAKVGGVEAAIVDEIICDEHAGDGPKDRKPGKNQNLVLKILKREILTSGVDYRPYGSDGPQVKAVRESVLRDAFMELKAGDNRNSKNVAFNRTLDWLLERAEVVRNEDQAGVGMIWFGSRDDETEAMCRQFKVAADDDEWSSGGDK</sequence>
<dbReference type="InterPro" id="IPR027417">
    <property type="entry name" value="P-loop_NTPase"/>
</dbReference>
<evidence type="ECO:0000313" key="3">
    <source>
        <dbReference type="EMBL" id="TCU38763.1"/>
    </source>
</evidence>
<protein>
    <submittedName>
        <fullName evidence="3">AAA domain-containing protein</fullName>
    </submittedName>
</protein>
<accession>A0A4R3RRV4</accession>
<reference evidence="3 4" key="1">
    <citation type="submission" date="2019-03" db="EMBL/GenBank/DDBJ databases">
        <title>Genomic Encyclopedia of Type Strains, Phase IV (KMG-V): Genome sequencing to study the core and pangenomes of soil and plant-associated prokaryotes.</title>
        <authorList>
            <person name="Whitman W."/>
        </authorList>
    </citation>
    <scope>NUCLEOTIDE SEQUENCE [LARGE SCALE GENOMIC DNA]</scope>
    <source>
        <strain evidence="3 4">IE4868</strain>
    </source>
</reference>
<dbReference type="SMART" id="SM00382">
    <property type="entry name" value="AAA"/>
    <property type="match status" value="1"/>
</dbReference>
<gene>
    <name evidence="3" type="ORF">EV129_104370</name>
</gene>
<dbReference type="Pfam" id="PF13481">
    <property type="entry name" value="AAA_25"/>
    <property type="match status" value="1"/>
</dbReference>
<dbReference type="Gene3D" id="3.40.50.300">
    <property type="entry name" value="P-loop containing nucleotide triphosphate hydrolases"/>
    <property type="match status" value="1"/>
</dbReference>
<dbReference type="InterPro" id="IPR003593">
    <property type="entry name" value="AAA+_ATPase"/>
</dbReference>
<comment type="caution">
    <text evidence="3">The sequence shown here is derived from an EMBL/GenBank/DDBJ whole genome shotgun (WGS) entry which is preliminary data.</text>
</comment>